<dbReference type="Gene3D" id="1.10.10.60">
    <property type="entry name" value="Homeodomain-like"/>
    <property type="match status" value="1"/>
</dbReference>
<feature type="region of interest" description="Disordered" evidence="1">
    <location>
        <begin position="1"/>
        <end position="70"/>
    </location>
</feature>
<dbReference type="PANTHER" id="PTHR47807">
    <property type="entry name" value="PROTEIN TBF1"/>
    <property type="match status" value="1"/>
</dbReference>
<feature type="compositionally biased region" description="Basic and acidic residues" evidence="1">
    <location>
        <begin position="668"/>
        <end position="687"/>
    </location>
</feature>
<accession>A0A061BFZ1</accession>
<proteinExistence type="predicted"/>
<gene>
    <name evidence="2" type="ORF">RHTO0S_17e00210g</name>
</gene>
<dbReference type="EMBL" id="LK052952">
    <property type="protein sequence ID" value="CDR48276.1"/>
    <property type="molecule type" value="Genomic_DNA"/>
</dbReference>
<evidence type="ECO:0000313" key="2">
    <source>
        <dbReference type="EMBL" id="CDR48276.1"/>
    </source>
</evidence>
<feature type="compositionally biased region" description="Low complexity" evidence="1">
    <location>
        <begin position="612"/>
        <end position="623"/>
    </location>
</feature>
<organism evidence="2">
    <name type="scientific">Rhodotorula toruloides</name>
    <name type="common">Yeast</name>
    <name type="synonym">Rhodosporidium toruloides</name>
    <dbReference type="NCBI Taxonomy" id="5286"/>
    <lineage>
        <taxon>Eukaryota</taxon>
        <taxon>Fungi</taxon>
        <taxon>Dikarya</taxon>
        <taxon>Basidiomycota</taxon>
        <taxon>Pucciniomycotina</taxon>
        <taxon>Microbotryomycetes</taxon>
        <taxon>Sporidiobolales</taxon>
        <taxon>Sporidiobolaceae</taxon>
        <taxon>Rhodotorula</taxon>
    </lineage>
</organism>
<dbReference type="AlphaFoldDB" id="A0A061BFZ1"/>
<evidence type="ECO:0000256" key="1">
    <source>
        <dbReference type="SAM" id="MobiDB-lite"/>
    </source>
</evidence>
<feature type="compositionally biased region" description="Polar residues" evidence="1">
    <location>
        <begin position="743"/>
        <end position="762"/>
    </location>
</feature>
<feature type="compositionally biased region" description="Low complexity" evidence="1">
    <location>
        <begin position="708"/>
        <end position="721"/>
    </location>
</feature>
<protein>
    <submittedName>
        <fullName evidence="2">RHTO0S17e00210g1_1</fullName>
    </submittedName>
</protein>
<feature type="compositionally biased region" description="Acidic residues" evidence="1">
    <location>
        <begin position="433"/>
        <end position="464"/>
    </location>
</feature>
<sequence>MSGLSPTKRVTSSSVRPLPATAPRPQPTAPRMFTSANTSPRSVGRTPRASLAAVSAPHSVQHNNNNPSERLSTLATPAAQLAHSSRRAPLTPATTSAVTRNAQLVRTPATIRAQARLARGGASGWRASLTHGGADEARRQLEARRGLVQESAVDALERLLMVGRDGVGEDNGDWTMGEDDERLYEAFEAMKKAHLSSSVFLDTSALASAFPNEVVDSTSPLNSLARLSNFTTFLHLVLSSRPDPATGVANRAGTTSLKQATEALLRHVKPLEEPVDDKALELLIDLKTQTFIATASLSRTPIDPKPFFSSPLASHLPPSSSIAMTDRAATIKFQAAQSKRVQLILDTGSDWAALRTLYRWEETARHARDWVEEMLGRSGLSGVAERSLGSGGATSEGGHVEEDMLSADETGGAGLDDENRGGLANSSAQAEGTPDDERVDETESEEPEQAYDTASEDEDGEEDQLASASASADGDQQDAAELEQDDEDFDEQDQDPLFLEASSQDESARVAQQLGVGAVRDVAESVAAAVSAQLADRADSLVDLMTLPGATDPDLQGPKQTMVEGETVATFVTEVSDRADELAAMLDTQTNGQDLSESLIDEFLVLDQEVGPAAATPRPATPASSILAEQQQASPTPRPAKERPRLLQPAAEPSRLRFGAGNVLVRTNEPRAQRSLLERQADAEKIAFDSQSQSASPAPPPPKKSKSKSASSKGKGKAVPSPLSPEGARSAQQDLASPERDVQQSPSLEQTDDLSTQQQSVAGPSAFFPENDFFENEFGGGGSEFGGEDAGLEGGEGGLDFAGAYSVDGRGERDAFIGVDDATGRRSATDREVSPRADRSRAKGKQRATYDAEEPSAQARVAIFKAAGRAAPTSRRAAQAARREDGSSDSDSTDEDVRERRRARHQRLQARQDDGPSGHKRRRSEEVFSDDDAPAARKQKTSGRHQRLSSSPQPPPKPSQSGNMYAFGRNEPGGRIPWTTKEERLLEKLLQSYGSHWATMMELHGPNGTSTRTFRHRNNVALKDKAVNMKVKILRAGGTPPEWMSVVHVPKNKLPKTLPQGPRPNETDDESSE</sequence>
<dbReference type="OrthoDB" id="2527453at2759"/>
<feature type="region of interest" description="Disordered" evidence="1">
    <location>
        <begin position="1051"/>
        <end position="1073"/>
    </location>
</feature>
<feature type="compositionally biased region" description="Basic and acidic residues" evidence="1">
    <location>
        <begin position="822"/>
        <end position="841"/>
    </location>
</feature>
<feature type="region of interest" description="Disordered" evidence="1">
    <location>
        <begin position="611"/>
        <end position="977"/>
    </location>
</feature>
<feature type="compositionally biased region" description="Low complexity" evidence="1">
    <location>
        <begin position="869"/>
        <end position="880"/>
    </location>
</feature>
<feature type="compositionally biased region" description="Acidic residues" evidence="1">
    <location>
        <begin position="887"/>
        <end position="896"/>
    </location>
</feature>
<name>A0A061BFZ1_RHOTO</name>
<feature type="compositionally biased region" description="Polar residues" evidence="1">
    <location>
        <begin position="58"/>
        <end position="70"/>
    </location>
</feature>
<feature type="region of interest" description="Disordered" evidence="1">
    <location>
        <begin position="408"/>
        <end position="506"/>
    </location>
</feature>
<dbReference type="PANTHER" id="PTHR47807:SF1">
    <property type="entry name" value="PROTEIN TBF1"/>
    <property type="match status" value="1"/>
</dbReference>
<dbReference type="InterPro" id="IPR052833">
    <property type="entry name" value="Telomeric_DNA-bd_trans-reg"/>
</dbReference>
<feature type="compositionally biased region" description="Acidic residues" evidence="1">
    <location>
        <begin position="475"/>
        <end position="494"/>
    </location>
</feature>
<feature type="compositionally biased region" description="Basic residues" evidence="1">
    <location>
        <begin position="937"/>
        <end position="947"/>
    </location>
</feature>
<feature type="compositionally biased region" description="Polar residues" evidence="1">
    <location>
        <begin position="1"/>
        <end position="15"/>
    </location>
</feature>
<feature type="region of interest" description="Disordered" evidence="1">
    <location>
        <begin position="381"/>
        <end position="400"/>
    </location>
</feature>
<reference evidence="2" key="1">
    <citation type="journal article" date="2014" name="Genome Announc.">
        <title>Draft genome sequence of Rhodosporidium toruloides CECT1137, an oleaginous yeast of biotechnological interest.</title>
        <authorList>
            <person name="Morin N."/>
            <person name="Calcas X."/>
            <person name="Devillers H."/>
            <person name="Durrens P."/>
            <person name="Sherman D.J."/>
            <person name="Nicaud J.-M."/>
            <person name="Neuveglise C."/>
        </authorList>
    </citation>
    <scope>NUCLEOTIDE SEQUENCE</scope>
    <source>
        <strain evidence="2">CECT1137</strain>
    </source>
</reference>
<feature type="compositionally biased region" description="Low complexity" evidence="1">
    <location>
        <begin position="465"/>
        <end position="474"/>
    </location>
</feature>